<feature type="compositionally biased region" description="Low complexity" evidence="9">
    <location>
        <begin position="288"/>
        <end position="301"/>
    </location>
</feature>
<evidence type="ECO:0000256" key="4">
    <source>
        <dbReference type="ARBA" id="ARBA00013950"/>
    </source>
</evidence>
<dbReference type="InterPro" id="IPR001783">
    <property type="entry name" value="Lumazine-bd"/>
</dbReference>
<comment type="pathway">
    <text evidence="2">Cofactor biosynthesis; riboflavin biosynthesis; riboflavin from 2-hydroxy-3-oxobutyl phosphate and 5-amino-6-(D-ribitylamino)uracil: step 2/2.</text>
</comment>
<comment type="caution">
    <text evidence="11">The sequence shown here is derived from an EMBL/GenBank/DDBJ whole genome shotgun (WGS) entry which is preliminary data.</text>
</comment>
<accession>A0A8H6SN58</accession>
<feature type="compositionally biased region" description="Basic and acidic residues" evidence="9">
    <location>
        <begin position="612"/>
        <end position="621"/>
    </location>
</feature>
<dbReference type="InterPro" id="IPR023366">
    <property type="entry name" value="ATP_synth_asu-like_sf"/>
</dbReference>
<evidence type="ECO:0000256" key="3">
    <source>
        <dbReference type="ARBA" id="ARBA00012827"/>
    </source>
</evidence>
<evidence type="ECO:0000256" key="1">
    <source>
        <dbReference type="ARBA" id="ARBA00002803"/>
    </source>
</evidence>
<dbReference type="GO" id="GO:0004746">
    <property type="term" value="F:riboflavin synthase activity"/>
    <property type="evidence" value="ECO:0007669"/>
    <property type="project" value="UniProtKB-EC"/>
</dbReference>
<protein>
    <recommendedName>
        <fullName evidence="4">Riboflavin synthase</fullName>
        <ecNumber evidence="3">2.5.1.9</ecNumber>
    </recommendedName>
</protein>
<dbReference type="EC" id="2.5.1.9" evidence="3"/>
<dbReference type="AlphaFoldDB" id="A0A8H6SN58"/>
<comment type="function">
    <text evidence="1">Catalyzes the dismutation of two molecules of 6,7-dimethyl-8-ribityllumazine, resulting in the formation of riboflavin and 5-amino-6-(D-ribitylamino)uracil.</text>
</comment>
<feature type="region of interest" description="Disordered" evidence="9">
    <location>
        <begin position="664"/>
        <end position="724"/>
    </location>
</feature>
<evidence type="ECO:0000256" key="5">
    <source>
        <dbReference type="ARBA" id="ARBA00022619"/>
    </source>
</evidence>
<dbReference type="SUPFAM" id="SSF63380">
    <property type="entry name" value="Riboflavin synthase domain-like"/>
    <property type="match status" value="2"/>
</dbReference>
<dbReference type="CDD" id="cd00402">
    <property type="entry name" value="Riboflavin_synthase_like"/>
    <property type="match status" value="1"/>
</dbReference>
<proteinExistence type="predicted"/>
<dbReference type="GO" id="GO:0009231">
    <property type="term" value="P:riboflavin biosynthetic process"/>
    <property type="evidence" value="ECO:0007669"/>
    <property type="project" value="UniProtKB-KW"/>
</dbReference>
<dbReference type="InterPro" id="IPR017938">
    <property type="entry name" value="Riboflavin_synthase-like_b-brl"/>
</dbReference>
<evidence type="ECO:0000256" key="2">
    <source>
        <dbReference type="ARBA" id="ARBA00004887"/>
    </source>
</evidence>
<feature type="region of interest" description="Disordered" evidence="9">
    <location>
        <begin position="361"/>
        <end position="398"/>
    </location>
</feature>
<keyword evidence="5" id="KW-0686">Riboflavin biosynthesis</keyword>
<dbReference type="EMBL" id="JACAZE010000012">
    <property type="protein sequence ID" value="KAF7302713.1"/>
    <property type="molecule type" value="Genomic_DNA"/>
</dbReference>
<gene>
    <name evidence="11" type="ORF">HMN09_00906200</name>
</gene>
<feature type="region of interest" description="Disordered" evidence="9">
    <location>
        <begin position="582"/>
        <end position="621"/>
    </location>
</feature>
<dbReference type="PANTHER" id="PTHR21098">
    <property type="entry name" value="RIBOFLAVIN SYNTHASE ALPHA CHAIN"/>
    <property type="match status" value="1"/>
</dbReference>
<feature type="compositionally biased region" description="Acidic residues" evidence="9">
    <location>
        <begin position="594"/>
        <end position="611"/>
    </location>
</feature>
<dbReference type="OrthoDB" id="10258924at2759"/>
<sequence>MFTGLIEHMGTVSSVHLDDAGCTLTISDAAPILGDCHIGDSIAVNGACLTVTEFHASTDGGWFKVWLANETLQRTDLGERKVGDQVNLERAMGAHPDGDSLRLTFELSAEGRGLLAYIIPKGYVTIDGASLTLTNVDDAQRRFSVMLIQHTQEKITLARKPIGGKVNIEVDMIAKYIEKSVINAVNGGGESGFVLACNNHLGRHTTLLAPGVEAYNVQVTVRVVEPRYLSRSPSPLKSASTSEQPVFRPKAKINSSATVTRKAPSSVVSSSSVRTAPAPRTQTPVRNGVVSPTSASSGSRSAPPPPRPRAAVTRGVAGSGARTPQSAKFDASRASAEIVDLSGTDEPDAPSPRIKAKLSNLAKHVTQPSDESPSPRLGIPLQAQHRPRVASVSSTASSSVVSSGISRVNNNNNHYQSFYSNNNNVRAHHPDPTTIPLPTHSPPMSAVSFSSRSSHSAAESSGISSQLSSAADRNVVIRGGLENLLGFSAMLAAENEETETDDDDEDLESEAEERIEDTEQRRVNAIEREVRAEAKSVRKIADLEITNKSLLTINATLEQTKHRQAKEIRDLRRKLRESRLVLPPREYRAMDHAPEEDDEQTDEDEDEEAAEAAERALSQHDKTYRRIKVILEGLIDSGKRALETTPKDFPEPVKVTKVLSAYEMNGDDEYEDGEGDRSVDPSRVAVPDSDSEDGGGTKSEDEVEAMTKVRASMSPSPAPSPRPK</sequence>
<feature type="domain" description="Lumazine-binding" evidence="10">
    <location>
        <begin position="104"/>
        <end position="181"/>
    </location>
</feature>
<feature type="repeat" description="Lumazine-binding" evidence="8">
    <location>
        <begin position="104"/>
        <end position="181"/>
    </location>
</feature>
<dbReference type="PANTHER" id="PTHR21098:SF0">
    <property type="entry name" value="RIBOFLAVIN SYNTHASE"/>
    <property type="match status" value="1"/>
</dbReference>
<feature type="region of interest" description="Disordered" evidence="9">
    <location>
        <begin position="230"/>
        <end position="334"/>
    </location>
</feature>
<feature type="domain" description="Lumazine-binding" evidence="10">
    <location>
        <begin position="1"/>
        <end position="101"/>
    </location>
</feature>
<feature type="compositionally biased region" description="Acidic residues" evidence="9">
    <location>
        <begin position="665"/>
        <end position="674"/>
    </location>
</feature>
<dbReference type="InterPro" id="IPR026017">
    <property type="entry name" value="Lumazine-bd_dom"/>
</dbReference>
<evidence type="ECO:0000313" key="12">
    <source>
        <dbReference type="Proteomes" id="UP000613580"/>
    </source>
</evidence>
<feature type="region of interest" description="Disordered" evidence="9">
    <location>
        <begin position="495"/>
        <end position="515"/>
    </location>
</feature>
<evidence type="ECO:0000256" key="8">
    <source>
        <dbReference type="PROSITE-ProRule" id="PRU00524"/>
    </source>
</evidence>
<evidence type="ECO:0000256" key="9">
    <source>
        <dbReference type="SAM" id="MobiDB-lite"/>
    </source>
</evidence>
<name>A0A8H6SN58_MYCCL</name>
<feature type="compositionally biased region" description="Polar residues" evidence="9">
    <location>
        <begin position="231"/>
        <end position="244"/>
    </location>
</feature>
<reference evidence="11" key="1">
    <citation type="submission" date="2020-05" db="EMBL/GenBank/DDBJ databases">
        <title>Mycena genomes resolve the evolution of fungal bioluminescence.</title>
        <authorList>
            <person name="Tsai I.J."/>
        </authorList>
    </citation>
    <scope>NUCLEOTIDE SEQUENCE</scope>
    <source>
        <strain evidence="11">110903Hualien_Pintung</strain>
    </source>
</reference>
<dbReference type="Proteomes" id="UP000613580">
    <property type="component" value="Unassembled WGS sequence"/>
</dbReference>
<evidence type="ECO:0000256" key="7">
    <source>
        <dbReference type="ARBA" id="ARBA00022737"/>
    </source>
</evidence>
<evidence type="ECO:0000259" key="10">
    <source>
        <dbReference type="PROSITE" id="PS51177"/>
    </source>
</evidence>
<organism evidence="11 12">
    <name type="scientific">Mycena chlorophos</name>
    <name type="common">Agaric fungus</name>
    <name type="synonym">Agaricus chlorophos</name>
    <dbReference type="NCBI Taxonomy" id="658473"/>
    <lineage>
        <taxon>Eukaryota</taxon>
        <taxon>Fungi</taxon>
        <taxon>Dikarya</taxon>
        <taxon>Basidiomycota</taxon>
        <taxon>Agaricomycotina</taxon>
        <taxon>Agaricomycetes</taxon>
        <taxon>Agaricomycetidae</taxon>
        <taxon>Agaricales</taxon>
        <taxon>Marasmiineae</taxon>
        <taxon>Mycenaceae</taxon>
        <taxon>Mycena</taxon>
    </lineage>
</organism>
<dbReference type="Pfam" id="PF00677">
    <property type="entry name" value="Lum_binding"/>
    <property type="match status" value="2"/>
</dbReference>
<evidence type="ECO:0000256" key="6">
    <source>
        <dbReference type="ARBA" id="ARBA00022679"/>
    </source>
</evidence>
<keyword evidence="6" id="KW-0808">Transferase</keyword>
<dbReference type="PROSITE" id="PS51177">
    <property type="entry name" value="LUMAZINE_BIND"/>
    <property type="match status" value="2"/>
</dbReference>
<evidence type="ECO:0000313" key="11">
    <source>
        <dbReference type="EMBL" id="KAF7302713.1"/>
    </source>
</evidence>
<keyword evidence="12" id="KW-1185">Reference proteome</keyword>
<feature type="region of interest" description="Disordered" evidence="9">
    <location>
        <begin position="418"/>
        <end position="453"/>
    </location>
</feature>
<feature type="repeat" description="Lumazine-binding" evidence="8">
    <location>
        <begin position="1"/>
        <end position="101"/>
    </location>
</feature>
<feature type="compositionally biased region" description="Low complexity" evidence="9">
    <location>
        <begin position="389"/>
        <end position="398"/>
    </location>
</feature>
<dbReference type="FunFam" id="2.40.30.20:FF:000003">
    <property type="entry name" value="Riboflavin synthase, alpha subunit"/>
    <property type="match status" value="1"/>
</dbReference>
<dbReference type="FunFam" id="2.40.30.20:FF:000004">
    <property type="entry name" value="Riboflavin synthase, alpha subunit"/>
    <property type="match status" value="1"/>
</dbReference>
<keyword evidence="7" id="KW-0677">Repeat</keyword>
<dbReference type="Gene3D" id="2.40.30.20">
    <property type="match status" value="2"/>
</dbReference>